<dbReference type="VEuPathDB" id="FungiDB:sscle_04g036470"/>
<dbReference type="OrthoDB" id="3557347at2759"/>
<proteinExistence type="predicted"/>
<accession>A0A1D9Q1R4</accession>
<reference evidence="3" key="1">
    <citation type="journal article" date="2017" name="Genome Biol. Evol.">
        <title>The complete genome sequence of the phytopathogenic fungus Sclerotinia sclerotiorum reveals insights into the genome architecture of broad host range pathogens.</title>
        <authorList>
            <person name="Derbyshire M."/>
            <person name="Denton-Giles M."/>
            <person name="Hegedus D."/>
            <person name="Seifbarghy S."/>
            <person name="Rollins J."/>
            <person name="van Kan J."/>
            <person name="Seidl M.F."/>
            <person name="Faino L."/>
            <person name="Mbengue M."/>
            <person name="Navaud O."/>
            <person name="Raffaele S."/>
            <person name="Hammond-Kosack K."/>
            <person name="Heard S."/>
            <person name="Oliver R."/>
        </authorList>
    </citation>
    <scope>NUCLEOTIDE SEQUENCE [LARGE SCALE GENOMIC DNA]</scope>
    <source>
        <strain evidence="3">ATCC 18683 / 1980 / Ss-1</strain>
    </source>
</reference>
<sequence>MAHLEPNAEAQAPIRRRMFGCEFTYDNINHFQYKGYSFDPLQEPEVFHEKNNDINYWKAQLAFRGASSAGNDMDQIWGGDEWEEDGEDEEAGEWEDDWEEEVEEYELYDEVMEDEEDDEYEQYYEIGEHRDEDEDDNGHAGGNFEGIVNLIGGGGGNLDYTYRSWRL</sequence>
<feature type="compositionally biased region" description="Acidic residues" evidence="1">
    <location>
        <begin position="80"/>
        <end position="99"/>
    </location>
</feature>
<dbReference type="AlphaFoldDB" id="A0A1D9Q1R4"/>
<evidence type="ECO:0000313" key="3">
    <source>
        <dbReference type="Proteomes" id="UP000177798"/>
    </source>
</evidence>
<dbReference type="KEGG" id="ssl:SS1G_02691"/>
<evidence type="ECO:0000256" key="1">
    <source>
        <dbReference type="SAM" id="MobiDB-lite"/>
    </source>
</evidence>
<protein>
    <submittedName>
        <fullName evidence="2">Uncharacterized protein</fullName>
    </submittedName>
</protein>
<organism evidence="2 3">
    <name type="scientific">Sclerotinia sclerotiorum (strain ATCC 18683 / 1980 / Ss-1)</name>
    <name type="common">White mold</name>
    <name type="synonym">Whetzelinia sclerotiorum</name>
    <dbReference type="NCBI Taxonomy" id="665079"/>
    <lineage>
        <taxon>Eukaryota</taxon>
        <taxon>Fungi</taxon>
        <taxon>Dikarya</taxon>
        <taxon>Ascomycota</taxon>
        <taxon>Pezizomycotina</taxon>
        <taxon>Leotiomycetes</taxon>
        <taxon>Helotiales</taxon>
        <taxon>Sclerotiniaceae</taxon>
        <taxon>Sclerotinia</taxon>
    </lineage>
</organism>
<feature type="region of interest" description="Disordered" evidence="1">
    <location>
        <begin position="69"/>
        <end position="99"/>
    </location>
</feature>
<gene>
    <name evidence="2" type="ORF">sscle_04g036470</name>
</gene>
<dbReference type="RefSeq" id="XP_001596471.1">
    <property type="nucleotide sequence ID" value="XM_001596421.1"/>
</dbReference>
<name>A0A1D9Q1R4_SCLS1</name>
<evidence type="ECO:0000313" key="2">
    <source>
        <dbReference type="EMBL" id="APA08877.1"/>
    </source>
</evidence>
<dbReference type="EMBL" id="CP017817">
    <property type="protein sequence ID" value="APA08877.1"/>
    <property type="molecule type" value="Genomic_DNA"/>
</dbReference>
<dbReference type="OMA" id="HEKNNDI"/>
<dbReference type="Proteomes" id="UP000177798">
    <property type="component" value="Chromosome 4"/>
</dbReference>